<evidence type="ECO:0000313" key="3">
    <source>
        <dbReference type="Proteomes" id="UP001597511"/>
    </source>
</evidence>
<organism evidence="2 3">
    <name type="scientific">Terrimonas rubra</name>
    <dbReference type="NCBI Taxonomy" id="1035890"/>
    <lineage>
        <taxon>Bacteria</taxon>
        <taxon>Pseudomonadati</taxon>
        <taxon>Bacteroidota</taxon>
        <taxon>Chitinophagia</taxon>
        <taxon>Chitinophagales</taxon>
        <taxon>Chitinophagaceae</taxon>
        <taxon>Terrimonas</taxon>
    </lineage>
</organism>
<accession>A0ABW6A1X0</accession>
<feature type="transmembrane region" description="Helical" evidence="1">
    <location>
        <begin position="77"/>
        <end position="94"/>
    </location>
</feature>
<gene>
    <name evidence="2" type="ORF">ACFS6H_00065</name>
</gene>
<keyword evidence="1" id="KW-1133">Transmembrane helix</keyword>
<comment type="caution">
    <text evidence="2">The sequence shown here is derived from an EMBL/GenBank/DDBJ whole genome shotgun (WGS) entry which is preliminary data.</text>
</comment>
<feature type="transmembrane region" description="Helical" evidence="1">
    <location>
        <begin position="41"/>
        <end position="65"/>
    </location>
</feature>
<dbReference type="InterPro" id="IPR009937">
    <property type="entry name" value="Phage_holin_3_6"/>
</dbReference>
<dbReference type="Proteomes" id="UP001597511">
    <property type="component" value="Unassembled WGS sequence"/>
</dbReference>
<protein>
    <submittedName>
        <fullName evidence="2">Phage holin family protein</fullName>
    </submittedName>
</protein>
<evidence type="ECO:0000313" key="2">
    <source>
        <dbReference type="EMBL" id="MFD2918077.1"/>
    </source>
</evidence>
<keyword evidence="1" id="KW-0812">Transmembrane</keyword>
<reference evidence="3" key="1">
    <citation type="journal article" date="2019" name="Int. J. Syst. Evol. Microbiol.">
        <title>The Global Catalogue of Microorganisms (GCM) 10K type strain sequencing project: providing services to taxonomists for standard genome sequencing and annotation.</title>
        <authorList>
            <consortium name="The Broad Institute Genomics Platform"/>
            <consortium name="The Broad Institute Genome Sequencing Center for Infectious Disease"/>
            <person name="Wu L."/>
            <person name="Ma J."/>
        </authorList>
    </citation>
    <scope>NUCLEOTIDE SEQUENCE [LARGE SCALE GENOMIC DNA]</scope>
    <source>
        <strain evidence="3">KCTC 23299</strain>
    </source>
</reference>
<proteinExistence type="predicted"/>
<sequence>MSALKEKTADIVDHIEDIAETYYRLTIVNATQKATSLASSVVIMLIVAALSMFVLVFLAIALAIWLGDVLGSRSGGFLLSAGIFLVVLGIVLLIRKPIINGIRDLIVKKIYE</sequence>
<keyword evidence="1" id="KW-0472">Membrane</keyword>
<dbReference type="Pfam" id="PF07332">
    <property type="entry name" value="Phage_holin_3_6"/>
    <property type="match status" value="1"/>
</dbReference>
<keyword evidence="3" id="KW-1185">Reference proteome</keyword>
<dbReference type="EMBL" id="JBHUOZ010000001">
    <property type="protein sequence ID" value="MFD2918077.1"/>
    <property type="molecule type" value="Genomic_DNA"/>
</dbReference>
<evidence type="ECO:0000256" key="1">
    <source>
        <dbReference type="SAM" id="Phobius"/>
    </source>
</evidence>
<dbReference type="RefSeq" id="WP_386093548.1">
    <property type="nucleotide sequence ID" value="NZ_JBHUOZ010000001.1"/>
</dbReference>
<name>A0ABW6A1X0_9BACT</name>